<dbReference type="Proteomes" id="UP000663828">
    <property type="component" value="Unassembled WGS sequence"/>
</dbReference>
<dbReference type="InterPro" id="IPR012340">
    <property type="entry name" value="NA-bd_OB-fold"/>
</dbReference>
<accession>A0A815R611</accession>
<keyword evidence="3" id="KW-1185">Reference proteome</keyword>
<dbReference type="EMBL" id="CAJNOR010004072">
    <property type="protein sequence ID" value="CAF1472901.1"/>
    <property type="molecule type" value="Genomic_DNA"/>
</dbReference>
<dbReference type="Gene3D" id="2.40.50.140">
    <property type="entry name" value="Nucleic acid-binding proteins"/>
    <property type="match status" value="1"/>
</dbReference>
<reference evidence="1" key="1">
    <citation type="submission" date="2021-02" db="EMBL/GenBank/DDBJ databases">
        <authorList>
            <person name="Nowell W R."/>
        </authorList>
    </citation>
    <scope>NUCLEOTIDE SEQUENCE</scope>
</reference>
<proteinExistence type="predicted"/>
<sequence>MKRANTTNENSISINNKCNLSVEGVVVAISNMTHKQNQRTTSFWTALLCQSDQNIIRITKYLSCKRKCTLHEKLVEFYNKQDGCQFNKLKFNTDDSYTATAETTVAAKQLSMKPTCLEVIPLDQIGSKCDGEYVSFLAKILEIGSDESVVFSNAEKQVLKLKRAILVAAKTCSISMNIWQDQFDLIKQNSSYKIKLAKVKFFNNELSITTITSTTFEEINDMGDMQSSEIVELDHDIHITSNIVSIGLIEQKPICSKCFSKEVEATERSVKRKRCKTRCITKNDVQDNRLKLTMNTSDDEPVELIIEKEKIKELLEQSIYNHLSQEDPLENESVLLTLSSINLSITYNSKNKNIINIEIYDTQH</sequence>
<name>A0A815R611_ADIRI</name>
<comment type="caution">
    <text evidence="1">The sequence shown here is derived from an EMBL/GenBank/DDBJ whole genome shotgun (WGS) entry which is preliminary data.</text>
</comment>
<evidence type="ECO:0000313" key="2">
    <source>
        <dbReference type="EMBL" id="CAF1537068.1"/>
    </source>
</evidence>
<dbReference type="Proteomes" id="UP000663852">
    <property type="component" value="Unassembled WGS sequence"/>
</dbReference>
<organism evidence="1 3">
    <name type="scientific">Adineta ricciae</name>
    <name type="common">Rotifer</name>
    <dbReference type="NCBI Taxonomy" id="249248"/>
    <lineage>
        <taxon>Eukaryota</taxon>
        <taxon>Metazoa</taxon>
        <taxon>Spiralia</taxon>
        <taxon>Gnathifera</taxon>
        <taxon>Rotifera</taxon>
        <taxon>Eurotatoria</taxon>
        <taxon>Bdelloidea</taxon>
        <taxon>Adinetida</taxon>
        <taxon>Adinetidae</taxon>
        <taxon>Adineta</taxon>
    </lineage>
</organism>
<evidence type="ECO:0000313" key="1">
    <source>
        <dbReference type="EMBL" id="CAF1472901.1"/>
    </source>
</evidence>
<gene>
    <name evidence="2" type="ORF">EDS130_LOCUS45032</name>
    <name evidence="1" type="ORF">XAT740_LOCUS38086</name>
</gene>
<protein>
    <submittedName>
        <fullName evidence="1">Uncharacterized protein</fullName>
    </submittedName>
</protein>
<evidence type="ECO:0000313" key="3">
    <source>
        <dbReference type="Proteomes" id="UP000663828"/>
    </source>
</evidence>
<dbReference type="SUPFAM" id="SSF50249">
    <property type="entry name" value="Nucleic acid-binding proteins"/>
    <property type="match status" value="1"/>
</dbReference>
<dbReference type="AlphaFoldDB" id="A0A815R611"/>
<dbReference type="EMBL" id="CAJNOJ010000982">
    <property type="protein sequence ID" value="CAF1537068.1"/>
    <property type="molecule type" value="Genomic_DNA"/>
</dbReference>